<dbReference type="PANTHER" id="PTHR43790:SF9">
    <property type="entry name" value="GALACTOFURANOSE TRANSPORTER ATP-BINDING PROTEIN YTFR"/>
    <property type="match status" value="1"/>
</dbReference>
<keyword evidence="6" id="KW-0677">Repeat</keyword>
<evidence type="ECO:0000256" key="3">
    <source>
        <dbReference type="ARBA" id="ARBA00022448"/>
    </source>
</evidence>
<keyword evidence="10" id="KW-0472">Membrane</keyword>
<accession>A0A174SW40</accession>
<keyword evidence="12" id="KW-0378">Hydrolase</keyword>
<dbReference type="EMBL" id="CZBE01000020">
    <property type="protein sequence ID" value="CUQ00097.1"/>
    <property type="molecule type" value="Genomic_DNA"/>
</dbReference>
<dbReference type="CDD" id="cd03216">
    <property type="entry name" value="ABC_Carb_Monos_I"/>
    <property type="match status" value="1"/>
</dbReference>
<protein>
    <submittedName>
        <fullName evidence="12">Ribose import ATP-binding protein RbsA</fullName>
        <ecNumber evidence="12">3.6.3.17</ecNumber>
    </submittedName>
</protein>
<feature type="domain" description="ABC transporter" evidence="11">
    <location>
        <begin position="5"/>
        <end position="241"/>
    </location>
</feature>
<keyword evidence="7" id="KW-0547">Nucleotide-binding</keyword>
<dbReference type="GO" id="GO:0016887">
    <property type="term" value="F:ATP hydrolysis activity"/>
    <property type="evidence" value="ECO:0007669"/>
    <property type="project" value="InterPro"/>
</dbReference>
<reference evidence="12 13" key="1">
    <citation type="submission" date="2015-09" db="EMBL/GenBank/DDBJ databases">
        <authorList>
            <consortium name="Pathogen Informatics"/>
        </authorList>
    </citation>
    <scope>NUCLEOTIDE SEQUENCE [LARGE SCALE GENOMIC DNA]</scope>
    <source>
        <strain evidence="12 13">2789STDY5834939</strain>
    </source>
</reference>
<evidence type="ECO:0000256" key="8">
    <source>
        <dbReference type="ARBA" id="ARBA00022840"/>
    </source>
</evidence>
<dbReference type="Proteomes" id="UP000095765">
    <property type="component" value="Unassembled WGS sequence"/>
</dbReference>
<dbReference type="SMART" id="SM00382">
    <property type="entry name" value="AAA"/>
    <property type="match status" value="2"/>
</dbReference>
<comment type="subcellular location">
    <subcellularLocation>
        <location evidence="2">Cell inner membrane</location>
    </subcellularLocation>
    <subcellularLocation>
        <location evidence="1">Cell membrane</location>
        <topology evidence="1">Peripheral membrane protein</topology>
    </subcellularLocation>
</comment>
<dbReference type="FunFam" id="3.40.50.300:FF:000126">
    <property type="entry name" value="Galactose/methyl galactoside import ATP-binding protein MglA"/>
    <property type="match status" value="1"/>
</dbReference>
<evidence type="ECO:0000256" key="1">
    <source>
        <dbReference type="ARBA" id="ARBA00004202"/>
    </source>
</evidence>
<dbReference type="InterPro" id="IPR017871">
    <property type="entry name" value="ABC_transporter-like_CS"/>
</dbReference>
<keyword evidence="5" id="KW-0762">Sugar transport</keyword>
<gene>
    <name evidence="12" type="primary">rbsA_11</name>
    <name evidence="12" type="ORF">ERS852551_02711</name>
</gene>
<keyword evidence="8 12" id="KW-0067">ATP-binding</keyword>
<evidence type="ECO:0000259" key="11">
    <source>
        <dbReference type="PROSITE" id="PS50893"/>
    </source>
</evidence>
<feature type="domain" description="ABC transporter" evidence="11">
    <location>
        <begin position="252"/>
        <end position="495"/>
    </location>
</feature>
<sequence>MEYKIEMRGICKSFPGVKALDNVSLKLLPGEVMILLGENGAGKSTLMKVLAGVYNADSGEIYYKGKKVDIRSTKDAEACGIYMIYQELNLVPDISVAENIFLGREPRKKGGLMDYKTLYSKTREILAEMNLHIDPRTPVKDLSMAQSQMVEISRALMAKADVVIMDEPTTAITNQETEELFRQIRKLTAAGVSILYISHRLQEVAEIGDRVFVMRDGAYVDTVPAKTTARDDLIKMMVGREIGDLFPKQYSEPGEELLRAEHISRPGVLRDCSFSVRRGEVLGFSGLMGAGRTELMRAIFGADPGVTGDLYIKGTKTRISSPKAAVRHGLAFVTEDRKHTGIIAGMAVDQNITLSSLQNYAPGGFLRHRLEEETAGSYVKELKIKTPTVNTDIASLSGGNQQKALLARWLCTEADVIIMDEPTRGIDVGAKREIYMLINQLTQMGKAVIMVSSDLPEVLGMSDRIMVMSSGAITGELDARKADQVAVMRLATKDVQV</sequence>
<dbReference type="GO" id="GO:0005524">
    <property type="term" value="F:ATP binding"/>
    <property type="evidence" value="ECO:0007669"/>
    <property type="project" value="UniProtKB-KW"/>
</dbReference>
<dbReference type="InterPro" id="IPR027417">
    <property type="entry name" value="P-loop_NTPase"/>
</dbReference>
<dbReference type="InterPro" id="IPR050107">
    <property type="entry name" value="ABC_carbohydrate_import_ATPase"/>
</dbReference>
<keyword evidence="4" id="KW-1003">Cell membrane</keyword>
<dbReference type="AlphaFoldDB" id="A0A174SW40"/>
<dbReference type="GO" id="GO:0005886">
    <property type="term" value="C:plasma membrane"/>
    <property type="evidence" value="ECO:0007669"/>
    <property type="project" value="UniProtKB-SubCell"/>
</dbReference>
<evidence type="ECO:0000256" key="9">
    <source>
        <dbReference type="ARBA" id="ARBA00022967"/>
    </source>
</evidence>
<keyword evidence="3" id="KW-0813">Transport</keyword>
<organism evidence="12 13">
    <name type="scientific">Anaerotruncus colihominis</name>
    <dbReference type="NCBI Taxonomy" id="169435"/>
    <lineage>
        <taxon>Bacteria</taxon>
        <taxon>Bacillati</taxon>
        <taxon>Bacillota</taxon>
        <taxon>Clostridia</taxon>
        <taxon>Eubacteriales</taxon>
        <taxon>Oscillospiraceae</taxon>
        <taxon>Anaerotruncus</taxon>
    </lineage>
</organism>
<evidence type="ECO:0000256" key="7">
    <source>
        <dbReference type="ARBA" id="ARBA00022741"/>
    </source>
</evidence>
<dbReference type="Pfam" id="PF00005">
    <property type="entry name" value="ABC_tran"/>
    <property type="match status" value="2"/>
</dbReference>
<dbReference type="GO" id="GO:0015749">
    <property type="term" value="P:monosaccharide transmembrane transport"/>
    <property type="evidence" value="ECO:0007669"/>
    <property type="project" value="UniProtKB-ARBA"/>
</dbReference>
<evidence type="ECO:0000256" key="5">
    <source>
        <dbReference type="ARBA" id="ARBA00022597"/>
    </source>
</evidence>
<dbReference type="RefSeq" id="WP_055245681.1">
    <property type="nucleotide sequence ID" value="NZ_CABIWA010000001.1"/>
</dbReference>
<dbReference type="OrthoDB" id="9771863at2"/>
<dbReference type="CDD" id="cd03215">
    <property type="entry name" value="ABC_Carb_Monos_II"/>
    <property type="match status" value="1"/>
</dbReference>
<dbReference type="Gene3D" id="3.40.50.300">
    <property type="entry name" value="P-loop containing nucleotide triphosphate hydrolases"/>
    <property type="match status" value="2"/>
</dbReference>
<keyword evidence="9" id="KW-1278">Translocase</keyword>
<name>A0A174SW40_9FIRM</name>
<evidence type="ECO:0000313" key="13">
    <source>
        <dbReference type="Proteomes" id="UP000095765"/>
    </source>
</evidence>
<dbReference type="FunFam" id="3.40.50.300:FF:000127">
    <property type="entry name" value="Ribose import ATP-binding protein RbsA"/>
    <property type="match status" value="1"/>
</dbReference>
<evidence type="ECO:0000256" key="2">
    <source>
        <dbReference type="ARBA" id="ARBA00004533"/>
    </source>
</evidence>
<dbReference type="PROSITE" id="PS00211">
    <property type="entry name" value="ABC_TRANSPORTER_1"/>
    <property type="match status" value="1"/>
</dbReference>
<dbReference type="SUPFAM" id="SSF52540">
    <property type="entry name" value="P-loop containing nucleoside triphosphate hydrolases"/>
    <property type="match status" value="2"/>
</dbReference>
<evidence type="ECO:0000313" key="12">
    <source>
        <dbReference type="EMBL" id="CUQ00097.1"/>
    </source>
</evidence>
<evidence type="ECO:0000256" key="10">
    <source>
        <dbReference type="ARBA" id="ARBA00023136"/>
    </source>
</evidence>
<dbReference type="InterPro" id="IPR003439">
    <property type="entry name" value="ABC_transporter-like_ATP-bd"/>
</dbReference>
<evidence type="ECO:0000256" key="6">
    <source>
        <dbReference type="ARBA" id="ARBA00022737"/>
    </source>
</evidence>
<evidence type="ECO:0000256" key="4">
    <source>
        <dbReference type="ARBA" id="ARBA00022475"/>
    </source>
</evidence>
<proteinExistence type="predicted"/>
<dbReference type="InterPro" id="IPR003593">
    <property type="entry name" value="AAA+_ATPase"/>
</dbReference>
<dbReference type="EC" id="3.6.3.17" evidence="12"/>
<dbReference type="PANTHER" id="PTHR43790">
    <property type="entry name" value="CARBOHYDRATE TRANSPORT ATP-BINDING PROTEIN MG119-RELATED"/>
    <property type="match status" value="1"/>
</dbReference>
<dbReference type="PROSITE" id="PS50893">
    <property type="entry name" value="ABC_TRANSPORTER_2"/>
    <property type="match status" value="2"/>
</dbReference>